<comment type="pathway">
    <text evidence="1">Protein modification; protein ubiquitination.</text>
</comment>
<keyword evidence="4" id="KW-1185">Reference proteome</keyword>
<dbReference type="AlphaFoldDB" id="A0A0D2MWL6"/>
<accession>A0A0D2MWL6</accession>
<dbReference type="InterPro" id="IPR011333">
    <property type="entry name" value="SKP1/BTB/POZ_sf"/>
</dbReference>
<gene>
    <name evidence="3" type="ORF">MNEG_3099</name>
</gene>
<dbReference type="PROSITE" id="PS50097">
    <property type="entry name" value="BTB"/>
    <property type="match status" value="1"/>
</dbReference>
<dbReference type="SUPFAM" id="SSF54695">
    <property type="entry name" value="POZ domain"/>
    <property type="match status" value="1"/>
</dbReference>
<evidence type="ECO:0000313" key="3">
    <source>
        <dbReference type="EMBL" id="KIZ04852.1"/>
    </source>
</evidence>
<dbReference type="Pfam" id="PF00651">
    <property type="entry name" value="BTB"/>
    <property type="match status" value="1"/>
</dbReference>
<evidence type="ECO:0000259" key="2">
    <source>
        <dbReference type="PROSITE" id="PS50097"/>
    </source>
</evidence>
<dbReference type="PANTHER" id="PTHR24413">
    <property type="entry name" value="SPECKLE-TYPE POZ PROTEIN"/>
    <property type="match status" value="1"/>
</dbReference>
<dbReference type="Proteomes" id="UP000054498">
    <property type="component" value="Unassembled WGS sequence"/>
</dbReference>
<dbReference type="EMBL" id="KK100595">
    <property type="protein sequence ID" value="KIZ04852.1"/>
    <property type="molecule type" value="Genomic_DNA"/>
</dbReference>
<proteinExistence type="predicted"/>
<reference evidence="3 4" key="1">
    <citation type="journal article" date="2013" name="BMC Genomics">
        <title>Reconstruction of the lipid metabolism for the microalga Monoraphidium neglectum from its genome sequence reveals characteristics suitable for biofuel production.</title>
        <authorList>
            <person name="Bogen C."/>
            <person name="Al-Dilaimi A."/>
            <person name="Albersmeier A."/>
            <person name="Wichmann J."/>
            <person name="Grundmann M."/>
            <person name="Rupp O."/>
            <person name="Lauersen K.J."/>
            <person name="Blifernez-Klassen O."/>
            <person name="Kalinowski J."/>
            <person name="Goesmann A."/>
            <person name="Mussgnug J.H."/>
            <person name="Kruse O."/>
        </authorList>
    </citation>
    <scope>NUCLEOTIDE SEQUENCE [LARGE SCALE GENOMIC DNA]</scope>
    <source>
        <strain evidence="3 4">SAG 48.87</strain>
    </source>
</reference>
<sequence length="356" mass="38626">MEVARLWLDNLTAEVERSEQAPKQFEHTVEFNAAAGPFKLTTKSGKAAQDNDRYVQWFMYWAGKQADAPEGVRFSLSFAAFHTVNQAGLATRLRIAPPPDGVGPGGSLLGGPFCDVAVRAGGREWQAHRVVLAAASPVLLGMLGGEMLEAQAAAVGFKEADEQVVELLLRHIYGEAIEVPLELLPALYGLADQYQLQSSLAMEARLLLSTVSVQPAALVRLLPAVHRLCRGAFSASWCSQAGGALPQVPPSEFTEWPPAVFTEVISQAQLQPDVMSAAEAWVEGQGKRVAVKKDNWQRLLDVIDWGAATREQLLAVQQWDSSRGVPGLLPKLFQALDALYVKMREGKAQRSESSDG</sequence>
<protein>
    <recommendedName>
        <fullName evidence="2">BTB domain-containing protein</fullName>
    </recommendedName>
</protein>
<dbReference type="GeneID" id="25735977"/>
<name>A0A0D2MWL6_9CHLO</name>
<dbReference type="InterPro" id="IPR000210">
    <property type="entry name" value="BTB/POZ_dom"/>
</dbReference>
<dbReference type="OrthoDB" id="546239at2759"/>
<dbReference type="RefSeq" id="XP_013903871.1">
    <property type="nucleotide sequence ID" value="XM_014048417.1"/>
</dbReference>
<dbReference type="KEGG" id="mng:MNEG_3099"/>
<dbReference type="SMART" id="SM00225">
    <property type="entry name" value="BTB"/>
    <property type="match status" value="1"/>
</dbReference>
<organism evidence="3 4">
    <name type="scientific">Monoraphidium neglectum</name>
    <dbReference type="NCBI Taxonomy" id="145388"/>
    <lineage>
        <taxon>Eukaryota</taxon>
        <taxon>Viridiplantae</taxon>
        <taxon>Chlorophyta</taxon>
        <taxon>core chlorophytes</taxon>
        <taxon>Chlorophyceae</taxon>
        <taxon>CS clade</taxon>
        <taxon>Sphaeropleales</taxon>
        <taxon>Selenastraceae</taxon>
        <taxon>Monoraphidium</taxon>
    </lineage>
</organism>
<dbReference type="STRING" id="145388.A0A0D2MWL6"/>
<evidence type="ECO:0000256" key="1">
    <source>
        <dbReference type="ARBA" id="ARBA00004906"/>
    </source>
</evidence>
<evidence type="ECO:0000313" key="4">
    <source>
        <dbReference type="Proteomes" id="UP000054498"/>
    </source>
</evidence>
<feature type="domain" description="BTB" evidence="2">
    <location>
        <begin position="114"/>
        <end position="181"/>
    </location>
</feature>
<dbReference type="Gene3D" id="3.30.710.10">
    <property type="entry name" value="Potassium Channel Kv1.1, Chain A"/>
    <property type="match status" value="1"/>
</dbReference>
<dbReference type="CDD" id="cd18186">
    <property type="entry name" value="BTB_POZ_ZBTB_KLHL-like"/>
    <property type="match status" value="1"/>
</dbReference>